<dbReference type="InterPro" id="IPR046450">
    <property type="entry name" value="PA_dom_sf"/>
</dbReference>
<reference evidence="16" key="2">
    <citation type="submission" date="2020-09" db="EMBL/GenBank/DDBJ databases">
        <authorList>
            <person name="Sun Q."/>
            <person name="Kim S."/>
        </authorList>
    </citation>
    <scope>NUCLEOTIDE SEQUENCE</scope>
    <source>
        <strain evidence="16">KCTC 12711</strain>
    </source>
</reference>
<gene>
    <name evidence="16" type="ORF">GCM10008090_25410</name>
</gene>
<evidence type="ECO:0000256" key="1">
    <source>
        <dbReference type="ARBA" id="ARBA00011073"/>
    </source>
</evidence>
<dbReference type="Gene3D" id="3.50.30.30">
    <property type="match status" value="1"/>
</dbReference>
<dbReference type="PANTHER" id="PTHR10795">
    <property type="entry name" value="PROPROTEIN CONVERTASE SUBTILISIN/KEXIN"/>
    <property type="match status" value="1"/>
</dbReference>
<dbReference type="Gene3D" id="3.30.70.80">
    <property type="entry name" value="Peptidase S8 propeptide/proteinase inhibitor I9"/>
    <property type="match status" value="1"/>
</dbReference>
<dbReference type="Proteomes" id="UP000614811">
    <property type="component" value="Unassembled WGS sequence"/>
</dbReference>
<evidence type="ECO:0000256" key="7">
    <source>
        <dbReference type="PIRSR" id="PIRSR615500-1"/>
    </source>
</evidence>
<reference evidence="16" key="1">
    <citation type="journal article" date="2014" name="Int. J. Syst. Evol. Microbiol.">
        <title>Complete genome sequence of Corynebacterium casei LMG S-19264T (=DSM 44701T), isolated from a smear-ripened cheese.</title>
        <authorList>
            <consortium name="US DOE Joint Genome Institute (JGI-PGF)"/>
            <person name="Walter F."/>
            <person name="Albersmeier A."/>
            <person name="Kalinowski J."/>
            <person name="Ruckert C."/>
        </authorList>
    </citation>
    <scope>NUCLEOTIDE SEQUENCE</scope>
    <source>
        <strain evidence="16">KCTC 12711</strain>
    </source>
</reference>
<evidence type="ECO:0000256" key="11">
    <source>
        <dbReference type="SAM" id="SignalP"/>
    </source>
</evidence>
<name>A0A918RXF3_9GAMM</name>
<dbReference type="RefSeq" id="WP_189401836.1">
    <property type="nucleotide sequence ID" value="NZ_BMXA01000004.1"/>
</dbReference>
<evidence type="ECO:0000313" key="16">
    <source>
        <dbReference type="EMBL" id="GHA14530.1"/>
    </source>
</evidence>
<evidence type="ECO:0000259" key="12">
    <source>
        <dbReference type="Pfam" id="PF00082"/>
    </source>
</evidence>
<dbReference type="Gene3D" id="2.60.120.380">
    <property type="match status" value="1"/>
</dbReference>
<dbReference type="InterPro" id="IPR023827">
    <property type="entry name" value="Peptidase_S8_Asp-AS"/>
</dbReference>
<feature type="active site" description="Charge relay system" evidence="7 8">
    <location>
        <position position="633"/>
    </location>
</feature>
<feature type="domain" description="Peptidase S8/S53" evidence="12">
    <location>
        <begin position="186"/>
        <end position="687"/>
    </location>
</feature>
<keyword evidence="6 8" id="KW-0720">Serine protease</keyword>
<dbReference type="InterPro" id="IPR000209">
    <property type="entry name" value="Peptidase_S8/S53_dom"/>
</dbReference>
<dbReference type="Pfam" id="PF00082">
    <property type="entry name" value="Peptidase_S8"/>
    <property type="match status" value="1"/>
</dbReference>
<evidence type="ECO:0000256" key="6">
    <source>
        <dbReference type="ARBA" id="ARBA00022825"/>
    </source>
</evidence>
<evidence type="ECO:0000313" key="17">
    <source>
        <dbReference type="Proteomes" id="UP000614811"/>
    </source>
</evidence>
<feature type="region of interest" description="Disordered" evidence="10">
    <location>
        <begin position="202"/>
        <end position="224"/>
    </location>
</feature>
<evidence type="ECO:0000256" key="9">
    <source>
        <dbReference type="RuleBase" id="RU003355"/>
    </source>
</evidence>
<dbReference type="PROSITE" id="PS00136">
    <property type="entry name" value="SUBTILASE_ASP"/>
    <property type="match status" value="1"/>
</dbReference>
<proteinExistence type="inferred from homology"/>
<keyword evidence="17" id="KW-1185">Reference proteome</keyword>
<dbReference type="Pfam" id="PF17766">
    <property type="entry name" value="fn3_6"/>
    <property type="match status" value="1"/>
</dbReference>
<keyword evidence="3 8" id="KW-0645">Protease</keyword>
<dbReference type="GO" id="GO:0004252">
    <property type="term" value="F:serine-type endopeptidase activity"/>
    <property type="evidence" value="ECO:0007669"/>
    <property type="project" value="UniProtKB-UniRule"/>
</dbReference>
<evidence type="ECO:0000259" key="15">
    <source>
        <dbReference type="Pfam" id="PF17766"/>
    </source>
</evidence>
<dbReference type="InterPro" id="IPR023828">
    <property type="entry name" value="Peptidase_S8_Ser-AS"/>
</dbReference>
<dbReference type="InterPro" id="IPR045051">
    <property type="entry name" value="SBT"/>
</dbReference>
<dbReference type="InterPro" id="IPR015500">
    <property type="entry name" value="Peptidase_S8_subtilisin-rel"/>
</dbReference>
<dbReference type="EMBL" id="BMXA01000004">
    <property type="protein sequence ID" value="GHA14530.1"/>
    <property type="molecule type" value="Genomic_DNA"/>
</dbReference>
<feature type="compositionally biased region" description="Basic and acidic residues" evidence="10">
    <location>
        <begin position="209"/>
        <end position="218"/>
    </location>
</feature>
<feature type="domain" description="PA" evidence="13">
    <location>
        <begin position="465"/>
        <end position="555"/>
    </location>
</feature>
<dbReference type="PRINTS" id="PR00723">
    <property type="entry name" value="SUBTILISIN"/>
</dbReference>
<organism evidence="16 17">
    <name type="scientific">Arenicella chitinivorans</name>
    <dbReference type="NCBI Taxonomy" id="1329800"/>
    <lineage>
        <taxon>Bacteria</taxon>
        <taxon>Pseudomonadati</taxon>
        <taxon>Pseudomonadota</taxon>
        <taxon>Gammaproteobacteria</taxon>
        <taxon>Arenicellales</taxon>
        <taxon>Arenicellaceae</taxon>
        <taxon>Arenicella</taxon>
    </lineage>
</organism>
<dbReference type="Gene3D" id="2.60.40.2310">
    <property type="match status" value="1"/>
</dbReference>
<dbReference type="InterPro" id="IPR041469">
    <property type="entry name" value="Subtilisin-like_FN3"/>
</dbReference>
<feature type="chain" id="PRO_5037733294" description="Serine protease" evidence="11">
    <location>
        <begin position="29"/>
        <end position="1079"/>
    </location>
</feature>
<dbReference type="Pfam" id="PF02225">
    <property type="entry name" value="PA"/>
    <property type="match status" value="1"/>
</dbReference>
<dbReference type="PROSITE" id="PS51892">
    <property type="entry name" value="SUBTILASE"/>
    <property type="match status" value="1"/>
</dbReference>
<keyword evidence="5 8" id="KW-0378">Hydrolase</keyword>
<sequence>MKKRFSKSIIAGLGFAAVCLGGHSTSYAAESPLLSLSKPSQIDPALIPPKSNKKQDTDIYIVHFRDQPTINFAGAPGLAATKPEAGKKLATSSAKVQSYRSFLKGKQDSTLQNYGIPKENKIYEYTYAFNGMAARMTAAQAELLSRDPSVLTVAKDEMAKMDTDSTREFLELNRGRDAAWRSRYTGEDVIIGVIDSGLSPEHPSFADVRTPRKGDRGRPVAYGPPPAGWTGDACEFGNTAFNPLDVPFECNNKVLGARFYNEGFLRGGDPAVVLAPGSAMSARDDDGHGSAAASNAAGNYGVQAEIGGQQVGSNVMSGVAPRARIAVYKVCWDGPIITSNPADDDNGCFNSDSMAAIDQAVADGVDVINFSVGGASTSFASLDAVAFLFAADAGVHVATSAGNSGPELATVGAPGVVPWLTSVGAVNDNQNFALGIDVAAPASVAGLKTAIEGVGPVQLTDIPGVSGDLMVSVPADGCGAFTNAADMSGKVALVIRGGCAFDDKYANAEAAGATAVIVYNDGTAPDRFNPFIMGFIDASRGIPGVMIGYEDGAELAAASGVTVSLDSANQVELANRVADFSSRGPNRGAFDIIKPDVVAPGVQILSAETTTENADAGSSSSSVESFQYISGTSFSSPHIAGVLALIKQAHPDWSPAMARSAMMTTARQNLATQYSDDPATPFEIGAGHVVPNATFNPGLAYDADLLDYAAFTCGNNAQLFDDAVCDLLASQGYSFDGSDLNLPSIGIGDLVGTQTVTRTVTNVDDSDNRRHRRKPSVYKVEVEAPPGIDVEVSPRKLVLLPGESAEYTVTFTANSNVRVNEFAFGALTWVERGKRKGHKHRSWWDWYRHGYSYGHDKKNARQVRSPIAVRPVALATVDEVEGTGTDGSVSIPVQFGFSGTYNAALAGISESIPFSDTVTEADGLNVLCFDLPALSHMRIQTFDQDTATPGEDDLDLRVFRVDDCAGSNNLTQIGSSGNATSNEVVDIVNPTAGGYIFVIDFFAAAGGASSIDYTAWISVLLGDEGNATVTAPTSATVGTATSVTVDYTGLTPASRHLGVVSHQDGSAEVGRTIINIDTN</sequence>
<comment type="caution">
    <text evidence="16">The sequence shown here is derived from an EMBL/GenBank/DDBJ whole genome shotgun (WGS) entry which is preliminary data.</text>
</comment>
<dbReference type="GO" id="GO:0006508">
    <property type="term" value="P:proteolysis"/>
    <property type="evidence" value="ECO:0007669"/>
    <property type="project" value="UniProtKB-KW"/>
</dbReference>
<dbReference type="InterPro" id="IPR010259">
    <property type="entry name" value="S8pro/Inhibitor_I9"/>
</dbReference>
<feature type="active site" description="Charge relay system" evidence="7 8">
    <location>
        <position position="195"/>
    </location>
</feature>
<dbReference type="PROSITE" id="PS00138">
    <property type="entry name" value="SUBTILASE_SER"/>
    <property type="match status" value="1"/>
</dbReference>
<dbReference type="Gene3D" id="3.40.50.200">
    <property type="entry name" value="Peptidase S8/S53 domain"/>
    <property type="match status" value="1"/>
</dbReference>
<evidence type="ECO:0000259" key="13">
    <source>
        <dbReference type="Pfam" id="PF02225"/>
    </source>
</evidence>
<dbReference type="InterPro" id="IPR036852">
    <property type="entry name" value="Peptidase_S8/S53_dom_sf"/>
</dbReference>
<dbReference type="Pfam" id="PF05922">
    <property type="entry name" value="Inhibitor_I9"/>
    <property type="match status" value="1"/>
</dbReference>
<evidence type="ECO:0000256" key="5">
    <source>
        <dbReference type="ARBA" id="ARBA00022801"/>
    </source>
</evidence>
<feature type="domain" description="Inhibitor I9" evidence="14">
    <location>
        <begin position="60"/>
        <end position="160"/>
    </location>
</feature>
<keyword evidence="4 11" id="KW-0732">Signal</keyword>
<feature type="domain" description="Subtilisin-like protease fibronectin type-III" evidence="15">
    <location>
        <begin position="739"/>
        <end position="834"/>
    </location>
</feature>
<evidence type="ECO:0000256" key="4">
    <source>
        <dbReference type="ARBA" id="ARBA00022729"/>
    </source>
</evidence>
<evidence type="ECO:0000259" key="14">
    <source>
        <dbReference type="Pfam" id="PF05922"/>
    </source>
</evidence>
<dbReference type="AlphaFoldDB" id="A0A918RXF3"/>
<feature type="active site" description="Charge relay system" evidence="7 8">
    <location>
        <position position="288"/>
    </location>
</feature>
<accession>A0A918RXF3</accession>
<dbReference type="SUPFAM" id="SSF52743">
    <property type="entry name" value="Subtilisin-like"/>
    <property type="match status" value="1"/>
</dbReference>
<evidence type="ECO:0000256" key="3">
    <source>
        <dbReference type="ARBA" id="ARBA00022670"/>
    </source>
</evidence>
<comment type="similarity">
    <text evidence="1 8 9">Belongs to the peptidase S8 family.</text>
</comment>
<evidence type="ECO:0008006" key="18">
    <source>
        <dbReference type="Google" id="ProtNLM"/>
    </source>
</evidence>
<dbReference type="InterPro" id="IPR037045">
    <property type="entry name" value="S8pro/Inhibitor_I9_sf"/>
</dbReference>
<evidence type="ECO:0000256" key="2">
    <source>
        <dbReference type="ARBA" id="ARBA00022525"/>
    </source>
</evidence>
<evidence type="ECO:0000256" key="8">
    <source>
        <dbReference type="PROSITE-ProRule" id="PRU01240"/>
    </source>
</evidence>
<dbReference type="SUPFAM" id="SSF52025">
    <property type="entry name" value="PA domain"/>
    <property type="match status" value="1"/>
</dbReference>
<dbReference type="InterPro" id="IPR003137">
    <property type="entry name" value="PA_domain"/>
</dbReference>
<keyword evidence="2" id="KW-0964">Secreted</keyword>
<evidence type="ECO:0000256" key="10">
    <source>
        <dbReference type="SAM" id="MobiDB-lite"/>
    </source>
</evidence>
<protein>
    <recommendedName>
        <fullName evidence="18">Serine protease</fullName>
    </recommendedName>
</protein>
<feature type="signal peptide" evidence="11">
    <location>
        <begin position="1"/>
        <end position="28"/>
    </location>
</feature>